<comment type="caution">
    <text evidence="3">The sequence shown here is derived from an EMBL/GenBank/DDBJ whole genome shotgun (WGS) entry which is preliminary data.</text>
</comment>
<evidence type="ECO:0000313" key="3">
    <source>
        <dbReference type="EMBL" id="MBK6264693.1"/>
    </source>
</evidence>
<dbReference type="PANTHER" id="PTHR46361:SF3">
    <property type="entry name" value="ELECTRON CARRIER_ PROTEIN DISULFIDE OXIDOREDUCTASE"/>
    <property type="match status" value="1"/>
</dbReference>
<dbReference type="Proteomes" id="UP000611723">
    <property type="component" value="Unassembled WGS sequence"/>
</dbReference>
<feature type="chain" id="PRO_5037803129" evidence="1">
    <location>
        <begin position="23"/>
        <end position="241"/>
    </location>
</feature>
<organism evidence="3 4">
    <name type="scientific">Marivirga aurantiaca</name>
    <dbReference type="NCBI Taxonomy" id="2802615"/>
    <lineage>
        <taxon>Bacteria</taxon>
        <taxon>Pseudomonadati</taxon>
        <taxon>Bacteroidota</taxon>
        <taxon>Cytophagia</taxon>
        <taxon>Cytophagales</taxon>
        <taxon>Marivirgaceae</taxon>
        <taxon>Marivirga</taxon>
    </lineage>
</organism>
<keyword evidence="4" id="KW-1185">Reference proteome</keyword>
<gene>
    <name evidence="3" type="ORF">JKA74_06565</name>
</gene>
<evidence type="ECO:0000259" key="2">
    <source>
        <dbReference type="Pfam" id="PF04784"/>
    </source>
</evidence>
<evidence type="ECO:0000256" key="1">
    <source>
        <dbReference type="SAM" id="SignalP"/>
    </source>
</evidence>
<accession>A0A934WX26</accession>
<evidence type="ECO:0000313" key="4">
    <source>
        <dbReference type="Proteomes" id="UP000611723"/>
    </source>
</evidence>
<dbReference type="Pfam" id="PF04784">
    <property type="entry name" value="DUF547"/>
    <property type="match status" value="1"/>
</dbReference>
<dbReference type="RefSeq" id="WP_201430366.1">
    <property type="nucleotide sequence ID" value="NZ_JAEQBW010000002.1"/>
</dbReference>
<sequence>MKHLINSFLVLILATHSLFAFRQDINNFNQQADKFLSKYVMKGNVDYKKLKENFTEIDNLYKSISTVNVKNISDNELKAFYINAYNIIVIHQITEYYPLKSALDRNGFFDKVKHDVAGERLTLDQIEKGKVILKFRDPRVHFAFSCAAAGCPELANFAFTPEKLEAQLEKRSANSINNPDFIRVDPDKKEVGLSMIFKWYGKEFTEENDNILAYLNKYRTNKIPDNYSVVFYPYDWTLNAQ</sequence>
<dbReference type="PANTHER" id="PTHR46361">
    <property type="entry name" value="ELECTRON CARRIER/ PROTEIN DISULFIDE OXIDOREDUCTASE"/>
    <property type="match status" value="1"/>
</dbReference>
<proteinExistence type="predicted"/>
<dbReference type="AlphaFoldDB" id="A0A934WX26"/>
<keyword evidence="1" id="KW-0732">Signal</keyword>
<name>A0A934WX26_9BACT</name>
<dbReference type="InterPro" id="IPR006869">
    <property type="entry name" value="DUF547"/>
</dbReference>
<feature type="domain" description="DUF547" evidence="2">
    <location>
        <begin position="70"/>
        <end position="171"/>
    </location>
</feature>
<dbReference type="EMBL" id="JAEQBW010000002">
    <property type="protein sequence ID" value="MBK6264693.1"/>
    <property type="molecule type" value="Genomic_DNA"/>
</dbReference>
<feature type="signal peptide" evidence="1">
    <location>
        <begin position="1"/>
        <end position="22"/>
    </location>
</feature>
<reference evidence="3" key="1">
    <citation type="submission" date="2021-01" db="EMBL/GenBank/DDBJ databases">
        <title>Marivirga aurantiaca sp. nov., isolated from intertidal surface sediments.</title>
        <authorList>
            <person name="Zhang M."/>
        </authorList>
    </citation>
    <scope>NUCLEOTIDE SEQUENCE</scope>
    <source>
        <strain evidence="3">S37H4</strain>
    </source>
</reference>
<protein>
    <submittedName>
        <fullName evidence="3">DUF547 domain-containing protein</fullName>
    </submittedName>
</protein>